<feature type="region of interest" description="Disordered" evidence="1">
    <location>
        <begin position="1"/>
        <end position="21"/>
    </location>
</feature>
<feature type="compositionally biased region" description="Polar residues" evidence="1">
    <location>
        <begin position="11"/>
        <end position="21"/>
    </location>
</feature>
<dbReference type="EnsemblPlants" id="evm.model.02.805">
    <property type="protein sequence ID" value="cds.evm.model.02.805"/>
    <property type="gene ID" value="evm.TU.02.805"/>
</dbReference>
<dbReference type="EMBL" id="UZAU01000132">
    <property type="status" value="NOT_ANNOTATED_CDS"/>
    <property type="molecule type" value="Genomic_DNA"/>
</dbReference>
<sequence length="253" mass="26911">MPVAGVGDGMTNASQFPSGGLRTSSLARLLRPSTIAGTYANNHIPPAYRSDNGTAPPGVASTRVGNKPHLPTGHVGTSTQGETLNACATSTILGIRTYVTPKAPTRCNAPLQPIEAVGRLDVVVGGPYLEGNSRRALESGNLAGTEGTRQSLEESPPQQTQEKSVTLAPTHPMMTRAKPGIFKPKAFVGQAVWYDDSEEPITVEKALKSASWNRALDNEIITLIKNKTWTGAKTTQNEHCGQQMGLKSEDKLR</sequence>
<accession>A0A803P2P8</accession>
<keyword evidence="3" id="KW-1185">Reference proteome</keyword>
<reference evidence="2" key="1">
    <citation type="submission" date="2018-11" db="EMBL/GenBank/DDBJ databases">
        <authorList>
            <person name="Grassa J C."/>
        </authorList>
    </citation>
    <scope>NUCLEOTIDE SEQUENCE [LARGE SCALE GENOMIC DNA]</scope>
</reference>
<organism evidence="2 3">
    <name type="scientific">Cannabis sativa</name>
    <name type="common">Hemp</name>
    <name type="synonym">Marijuana</name>
    <dbReference type="NCBI Taxonomy" id="3483"/>
    <lineage>
        <taxon>Eukaryota</taxon>
        <taxon>Viridiplantae</taxon>
        <taxon>Streptophyta</taxon>
        <taxon>Embryophyta</taxon>
        <taxon>Tracheophyta</taxon>
        <taxon>Spermatophyta</taxon>
        <taxon>Magnoliopsida</taxon>
        <taxon>eudicotyledons</taxon>
        <taxon>Gunneridae</taxon>
        <taxon>Pentapetalae</taxon>
        <taxon>rosids</taxon>
        <taxon>fabids</taxon>
        <taxon>Rosales</taxon>
        <taxon>Cannabaceae</taxon>
        <taxon>Cannabis</taxon>
    </lineage>
</organism>
<feature type="region of interest" description="Disordered" evidence="1">
    <location>
        <begin position="131"/>
        <end position="168"/>
    </location>
</feature>
<dbReference type="Gramene" id="evm.model.02.805">
    <property type="protein sequence ID" value="cds.evm.model.02.805"/>
    <property type="gene ID" value="evm.TU.02.805"/>
</dbReference>
<protein>
    <submittedName>
        <fullName evidence="2">Uncharacterized protein</fullName>
    </submittedName>
</protein>
<proteinExistence type="predicted"/>
<dbReference type="AlphaFoldDB" id="A0A803P2P8"/>
<name>A0A803P2P8_CANSA</name>
<reference evidence="2" key="2">
    <citation type="submission" date="2021-03" db="UniProtKB">
        <authorList>
            <consortium name="EnsemblPlants"/>
        </authorList>
    </citation>
    <scope>IDENTIFICATION</scope>
</reference>
<feature type="region of interest" description="Disordered" evidence="1">
    <location>
        <begin position="41"/>
        <end position="78"/>
    </location>
</feature>
<evidence type="ECO:0000256" key="1">
    <source>
        <dbReference type="SAM" id="MobiDB-lite"/>
    </source>
</evidence>
<evidence type="ECO:0000313" key="2">
    <source>
        <dbReference type="EnsemblPlants" id="cds.evm.model.02.805"/>
    </source>
</evidence>
<evidence type="ECO:0000313" key="3">
    <source>
        <dbReference type="Proteomes" id="UP000596661"/>
    </source>
</evidence>
<dbReference type="Proteomes" id="UP000596661">
    <property type="component" value="Chromosome 2"/>
</dbReference>